<keyword evidence="5" id="KW-1185">Reference proteome</keyword>
<name>A0A9W7C0H9_9STRA</name>
<proteinExistence type="inferred from homology"/>
<feature type="region of interest" description="Disordered" evidence="2">
    <location>
        <begin position="329"/>
        <end position="413"/>
    </location>
</feature>
<gene>
    <name evidence="4" type="ORF">TrVE_jg4701</name>
</gene>
<feature type="domain" description="Transcription factor Iwr1" evidence="3">
    <location>
        <begin position="279"/>
        <end position="359"/>
    </location>
</feature>
<feature type="region of interest" description="Disordered" evidence="2">
    <location>
        <begin position="86"/>
        <end position="110"/>
    </location>
</feature>
<feature type="compositionally biased region" description="Acidic residues" evidence="2">
    <location>
        <begin position="329"/>
        <end position="347"/>
    </location>
</feature>
<evidence type="ECO:0000313" key="5">
    <source>
        <dbReference type="Proteomes" id="UP001165160"/>
    </source>
</evidence>
<dbReference type="Pfam" id="PF08574">
    <property type="entry name" value="Iwr1"/>
    <property type="match status" value="1"/>
</dbReference>
<feature type="compositionally biased region" description="Low complexity" evidence="2">
    <location>
        <begin position="26"/>
        <end position="48"/>
    </location>
</feature>
<sequence length="413" mass="45715">MSSFIQPDSTSPDPIYEPISNPNSFTSTTEAPSASNTNTNTATTSSPQTLPPNPPPRRTVLIRKRLLSAPPQKSFLVSASSSTVASTSSKRSLDSSLSSQLSSTSLHPLPRKKQKTHLTFHYTSTLQSTHSSISSLIHRDSVKRNFHGITDVIDYSGTIPSNVRVVTSPQPDAKRAKTTRGFEERLKIAFQCMSLEVIDQWEFEGEEYRCTTEQGSILHLCVLLRSPTGITKYLPHVPPTLLDSSGLTALKLSKIMKWPYYESSLKSSESSFRNVEEEVYDVYTITSSSSNNAQSNGSSNEDNTKTGIPENIRVEGFISEVGDLVLDFSENDDFSDDESDGEDEDSNGEGHEGNDYPDESSDSSVEGRWKPRSGWRMPGGEEGEDSDLSEDGEEDYNEMEEEYNDFAYDDQSD</sequence>
<feature type="compositionally biased region" description="Acidic residues" evidence="2">
    <location>
        <begin position="381"/>
        <end position="413"/>
    </location>
</feature>
<feature type="region of interest" description="Disordered" evidence="2">
    <location>
        <begin position="1"/>
        <end position="58"/>
    </location>
</feature>
<evidence type="ECO:0000259" key="3">
    <source>
        <dbReference type="Pfam" id="PF08574"/>
    </source>
</evidence>
<evidence type="ECO:0000256" key="1">
    <source>
        <dbReference type="ARBA" id="ARBA00010218"/>
    </source>
</evidence>
<comment type="caution">
    <text evidence="4">The sequence shown here is derived from an EMBL/GenBank/DDBJ whole genome shotgun (WGS) entry which is preliminary data.</text>
</comment>
<feature type="region of interest" description="Disordered" evidence="2">
    <location>
        <begin position="288"/>
        <end position="307"/>
    </location>
</feature>
<evidence type="ECO:0000256" key="2">
    <source>
        <dbReference type="SAM" id="MobiDB-lite"/>
    </source>
</evidence>
<comment type="similarity">
    <text evidence="1">Belongs to the IWR1/SLC7A6OS family.</text>
</comment>
<dbReference type="AlphaFoldDB" id="A0A9W7C0H9"/>
<dbReference type="InterPro" id="IPR013883">
    <property type="entry name" value="TF_Iwr1_dom"/>
</dbReference>
<accession>A0A9W7C0H9</accession>
<protein>
    <recommendedName>
        <fullName evidence="3">Transcription factor Iwr1 domain-containing protein</fullName>
    </recommendedName>
</protein>
<organism evidence="4 5">
    <name type="scientific">Triparma verrucosa</name>
    <dbReference type="NCBI Taxonomy" id="1606542"/>
    <lineage>
        <taxon>Eukaryota</taxon>
        <taxon>Sar</taxon>
        <taxon>Stramenopiles</taxon>
        <taxon>Ochrophyta</taxon>
        <taxon>Bolidophyceae</taxon>
        <taxon>Parmales</taxon>
        <taxon>Triparmaceae</taxon>
        <taxon>Triparma</taxon>
    </lineage>
</organism>
<feature type="compositionally biased region" description="Low complexity" evidence="2">
    <location>
        <begin position="86"/>
        <end position="106"/>
    </location>
</feature>
<evidence type="ECO:0000313" key="4">
    <source>
        <dbReference type="EMBL" id="GMH99972.1"/>
    </source>
</evidence>
<feature type="compositionally biased region" description="Polar residues" evidence="2">
    <location>
        <begin position="1"/>
        <end position="12"/>
    </location>
</feature>
<reference evidence="5" key="1">
    <citation type="journal article" date="2023" name="Commun. Biol.">
        <title>Genome analysis of Parmales, the sister group of diatoms, reveals the evolutionary specialization of diatoms from phago-mixotrophs to photoautotrophs.</title>
        <authorList>
            <person name="Ban H."/>
            <person name="Sato S."/>
            <person name="Yoshikawa S."/>
            <person name="Yamada K."/>
            <person name="Nakamura Y."/>
            <person name="Ichinomiya M."/>
            <person name="Sato N."/>
            <person name="Blanc-Mathieu R."/>
            <person name="Endo H."/>
            <person name="Kuwata A."/>
            <person name="Ogata H."/>
        </authorList>
    </citation>
    <scope>NUCLEOTIDE SEQUENCE [LARGE SCALE GENOMIC DNA]</scope>
    <source>
        <strain evidence="5">NIES 3699</strain>
    </source>
</reference>
<dbReference type="EMBL" id="BRXX01000241">
    <property type="protein sequence ID" value="GMH99972.1"/>
    <property type="molecule type" value="Genomic_DNA"/>
</dbReference>
<feature type="compositionally biased region" description="Low complexity" evidence="2">
    <location>
        <begin position="288"/>
        <end position="300"/>
    </location>
</feature>
<dbReference type="Proteomes" id="UP001165160">
    <property type="component" value="Unassembled WGS sequence"/>
</dbReference>